<name>A0A1R3G3Y2_9ROSI</name>
<evidence type="ECO:0000256" key="2">
    <source>
        <dbReference type="ARBA" id="ARBA00022821"/>
    </source>
</evidence>
<evidence type="ECO:0000259" key="4">
    <source>
        <dbReference type="Pfam" id="PF23559"/>
    </source>
</evidence>
<dbReference type="InterPro" id="IPR042197">
    <property type="entry name" value="Apaf_helical"/>
</dbReference>
<dbReference type="AlphaFoldDB" id="A0A1R3G3Y2"/>
<feature type="domain" description="NB-ARC" evidence="3">
    <location>
        <begin position="8"/>
        <end position="96"/>
    </location>
</feature>
<dbReference type="InterPro" id="IPR027417">
    <property type="entry name" value="P-loop_NTPase"/>
</dbReference>
<comment type="caution">
    <text evidence="6">The sequence shown here is derived from an EMBL/GenBank/DDBJ whole genome shotgun (WGS) entry which is preliminary data.</text>
</comment>
<accession>A0A1R3G3Y2</accession>
<evidence type="ECO:0000313" key="6">
    <source>
        <dbReference type="EMBL" id="OMO52767.1"/>
    </source>
</evidence>
<dbReference type="GO" id="GO:0098542">
    <property type="term" value="P:defense response to other organism"/>
    <property type="evidence" value="ECO:0007669"/>
    <property type="project" value="TreeGrafter"/>
</dbReference>
<proteinExistence type="predicted"/>
<dbReference type="STRING" id="93759.A0A1R3G3Y2"/>
<dbReference type="Gene3D" id="1.10.8.430">
    <property type="entry name" value="Helical domain of apoptotic protease-activating factors"/>
    <property type="match status" value="1"/>
</dbReference>
<dbReference type="SUPFAM" id="SSF52058">
    <property type="entry name" value="L domain-like"/>
    <property type="match status" value="1"/>
</dbReference>
<evidence type="ECO:0000313" key="7">
    <source>
        <dbReference type="Proteomes" id="UP000187203"/>
    </source>
</evidence>
<dbReference type="Pfam" id="PF23559">
    <property type="entry name" value="WHD_DRP"/>
    <property type="match status" value="1"/>
</dbReference>
<dbReference type="InterPro" id="IPR036388">
    <property type="entry name" value="WH-like_DNA-bd_sf"/>
</dbReference>
<dbReference type="Pfam" id="PF00931">
    <property type="entry name" value="NB-ARC"/>
    <property type="match status" value="1"/>
</dbReference>
<dbReference type="InterPro" id="IPR044974">
    <property type="entry name" value="Disease_R_plants"/>
</dbReference>
<feature type="domain" description="Disease resistance protein winged helix" evidence="4">
    <location>
        <begin position="160"/>
        <end position="222"/>
    </location>
</feature>
<keyword evidence="7" id="KW-1185">Reference proteome</keyword>
<feature type="domain" description="Disease resistance R13L4/SHOC-2-like LRR" evidence="5">
    <location>
        <begin position="284"/>
        <end position="600"/>
    </location>
</feature>
<dbReference type="InterPro" id="IPR055414">
    <property type="entry name" value="LRR_R13L4/SHOC2-like"/>
</dbReference>
<dbReference type="InterPro" id="IPR032675">
    <property type="entry name" value="LRR_dom_sf"/>
</dbReference>
<gene>
    <name evidence="6" type="ORF">COLO4_36981</name>
</gene>
<organism evidence="6 7">
    <name type="scientific">Corchorus olitorius</name>
    <dbReference type="NCBI Taxonomy" id="93759"/>
    <lineage>
        <taxon>Eukaryota</taxon>
        <taxon>Viridiplantae</taxon>
        <taxon>Streptophyta</taxon>
        <taxon>Embryophyta</taxon>
        <taxon>Tracheophyta</taxon>
        <taxon>Spermatophyta</taxon>
        <taxon>Magnoliopsida</taxon>
        <taxon>eudicotyledons</taxon>
        <taxon>Gunneridae</taxon>
        <taxon>Pentapetalae</taxon>
        <taxon>rosids</taxon>
        <taxon>malvids</taxon>
        <taxon>Malvales</taxon>
        <taxon>Malvaceae</taxon>
        <taxon>Grewioideae</taxon>
        <taxon>Apeibeae</taxon>
        <taxon>Corchorus</taxon>
    </lineage>
</organism>
<dbReference type="Gene3D" id="1.10.10.10">
    <property type="entry name" value="Winged helix-like DNA-binding domain superfamily/Winged helix DNA-binding domain"/>
    <property type="match status" value="1"/>
</dbReference>
<dbReference type="InterPro" id="IPR058922">
    <property type="entry name" value="WHD_DRP"/>
</dbReference>
<reference evidence="7" key="1">
    <citation type="submission" date="2013-09" db="EMBL/GenBank/DDBJ databases">
        <title>Corchorus olitorius genome sequencing.</title>
        <authorList>
            <person name="Alam M."/>
            <person name="Haque M.S."/>
            <person name="Islam M.S."/>
            <person name="Emdad E.M."/>
            <person name="Islam M.M."/>
            <person name="Ahmed B."/>
            <person name="Halim A."/>
            <person name="Hossen Q.M.M."/>
            <person name="Hossain M.Z."/>
            <person name="Ahmed R."/>
            <person name="Khan M.M."/>
            <person name="Islam R."/>
            <person name="Rashid M.M."/>
            <person name="Khan S.A."/>
            <person name="Rahman M.S."/>
            <person name="Alam M."/>
            <person name="Yahiya A.S."/>
            <person name="Khan M.S."/>
            <person name="Azam M.S."/>
            <person name="Haque T."/>
            <person name="Lashkar M.Z.H."/>
            <person name="Akhand A.I."/>
            <person name="Morshed G."/>
            <person name="Roy S."/>
            <person name="Uddin K.S."/>
            <person name="Rabeya T."/>
            <person name="Hossain A.S."/>
            <person name="Chowdhury A."/>
            <person name="Snigdha A.R."/>
            <person name="Mortoza M.S."/>
            <person name="Matin S.A."/>
            <person name="Hoque S.M.E."/>
            <person name="Islam M.K."/>
            <person name="Roy D.K."/>
            <person name="Haider R."/>
            <person name="Moosa M.M."/>
            <person name="Elias S.M."/>
            <person name="Hasan A.M."/>
            <person name="Jahan S."/>
            <person name="Shafiuddin M."/>
            <person name="Mahmood N."/>
            <person name="Shommy N.S."/>
        </authorList>
    </citation>
    <scope>NUCLEOTIDE SEQUENCE [LARGE SCALE GENOMIC DNA]</scope>
    <source>
        <strain evidence="7">cv. O-4</strain>
    </source>
</reference>
<dbReference type="EMBL" id="AWUE01023768">
    <property type="protein sequence ID" value="OMO52767.1"/>
    <property type="molecule type" value="Genomic_DNA"/>
</dbReference>
<dbReference type="PRINTS" id="PR00364">
    <property type="entry name" value="DISEASERSIST"/>
</dbReference>
<dbReference type="Proteomes" id="UP000187203">
    <property type="component" value="Unassembled WGS sequence"/>
</dbReference>
<evidence type="ECO:0000259" key="5">
    <source>
        <dbReference type="Pfam" id="PF23598"/>
    </source>
</evidence>
<dbReference type="Gene3D" id="3.40.50.300">
    <property type="entry name" value="P-loop containing nucleotide triphosphate hydrolases"/>
    <property type="match status" value="1"/>
</dbReference>
<protein>
    <submittedName>
        <fullName evidence="6">Disease resistance protein</fullName>
    </submittedName>
</protein>
<dbReference type="PANTHER" id="PTHR23155:SF1205">
    <property type="entry name" value="DISEASE RESISTANCE PROTEIN RPM1"/>
    <property type="match status" value="1"/>
</dbReference>
<dbReference type="Pfam" id="PF23598">
    <property type="entry name" value="LRR_14"/>
    <property type="match status" value="1"/>
</dbReference>
<dbReference type="Gene3D" id="3.80.10.10">
    <property type="entry name" value="Ribonuclease Inhibitor"/>
    <property type="match status" value="2"/>
</dbReference>
<dbReference type="OrthoDB" id="690341at2759"/>
<dbReference type="InterPro" id="IPR002182">
    <property type="entry name" value="NB-ARC"/>
</dbReference>
<dbReference type="PANTHER" id="PTHR23155">
    <property type="entry name" value="DISEASE RESISTANCE PROTEIN RP"/>
    <property type="match status" value="1"/>
</dbReference>
<keyword evidence="2" id="KW-0611">Plant defense</keyword>
<dbReference type="SUPFAM" id="SSF52540">
    <property type="entry name" value="P-loop containing nucleoside triphosphate hydrolases"/>
    <property type="match status" value="1"/>
</dbReference>
<evidence type="ECO:0000256" key="1">
    <source>
        <dbReference type="ARBA" id="ARBA00022737"/>
    </source>
</evidence>
<sequence>MSRSFKTDAQEELKHILNQESYLLVLDDLWDTDDWTRIVNALPSDFGRRRIIITTRDSDVAKRCVLSGSKPHVEELQPLSRPDDWHLFCNKAFTSNVMCPRELEKLSRDILKKCEGLPFAIVAVGSLLSTRQKTPYEFQKLLSSLGSEMGTGANLSMIGKRGRLIRLWIAEGFIKKKTGKTLEMVAEDYLNELIGRNLVQVSSWDFDGRPRTCRVRSLVREFLIQNSKEENYVTILDELSTAQGEKARARRLSGQCSLPILSSKKDLELSCIRTLSMFKWCESFSSDIRKVLNQFKFLKVLDLEGAPLGIFPEEIFKLTLLKCLSLRGTKIKEVPKSIKKLAFLETLNLKHTKVTVLPLEILALKFLRYLFVYCYKAEDAVQGVDVQSLASEIGTLSELQKLSLIRVTSAKLIEGLGALTNLTNLGLLVGLRKEDGKKLCEAITKMQKLLSLDVTSIHQDQYLVLDEMPNCPQFLQRLFLKGRLSKLPRWISSLDSLVKISLRGSKLSAKPENNPLPALEVLPNLLELVMVDSYMGEELEFRANSFMKLKILHLEDLGSLNTVIVEETAMPKLEKLTICKCKKLEMLPLGINSLTELEELLLYDMNENFLSSLQPVFHS</sequence>
<evidence type="ECO:0000259" key="3">
    <source>
        <dbReference type="Pfam" id="PF00931"/>
    </source>
</evidence>
<keyword evidence="1" id="KW-0677">Repeat</keyword>
<dbReference type="GO" id="GO:0043531">
    <property type="term" value="F:ADP binding"/>
    <property type="evidence" value="ECO:0007669"/>
    <property type="project" value="InterPro"/>
</dbReference>